<feature type="transmembrane region" description="Helical" evidence="2">
    <location>
        <begin position="7"/>
        <end position="26"/>
    </location>
</feature>
<evidence type="ECO:0000256" key="1">
    <source>
        <dbReference type="SAM" id="MobiDB-lite"/>
    </source>
</evidence>
<evidence type="ECO:0000313" key="4">
    <source>
        <dbReference type="Proteomes" id="UP000254938"/>
    </source>
</evidence>
<feature type="compositionally biased region" description="Basic residues" evidence="1">
    <location>
        <begin position="553"/>
        <end position="570"/>
    </location>
</feature>
<reference evidence="3 4" key="1">
    <citation type="submission" date="2018-06" db="EMBL/GenBank/DDBJ databases">
        <authorList>
            <consortium name="Pathogen Informatics"/>
            <person name="Doyle S."/>
        </authorList>
    </citation>
    <scope>NUCLEOTIDE SEQUENCE [LARGE SCALE GENOMIC DNA]</scope>
    <source>
        <strain evidence="3 4">NCTC9140</strain>
    </source>
</reference>
<organism evidence="3 4">
    <name type="scientific">Klebsiella pneumoniae</name>
    <dbReference type="NCBI Taxonomy" id="573"/>
    <lineage>
        <taxon>Bacteria</taxon>
        <taxon>Pseudomonadati</taxon>
        <taxon>Pseudomonadota</taxon>
        <taxon>Gammaproteobacteria</taxon>
        <taxon>Enterobacterales</taxon>
        <taxon>Enterobacteriaceae</taxon>
        <taxon>Klebsiella/Raoultella group</taxon>
        <taxon>Klebsiella</taxon>
        <taxon>Klebsiella pneumoniae complex</taxon>
    </lineage>
</organism>
<name>A0A377TGT3_KLEPN</name>
<sequence>MKFLGKLILWLLVALLLVIIGAWFLLQTHWGARQASAWLSNGTGWQVSFDEMEHDFSSPLHVQLRNVTFGREGKPATLVAKTVDIGFSTRQFSDPLHADEIVLNDGTLNLSPHSADLPFAADRLMLRNMAFNSPETGWALSAQRVTGGVSPWTPEAGNVLGKTAQIQMSAGSMTLNGVEASNVLIQGKIDQGEVTLSTLGADVARGTLTGNAKRSADGSWRVDNLQLNEIRLQSPASLAEFFAPLTTVPSLQIGRLDITDARLQGPDWAVTDLDLSLRNLTLSHGGWQSEDGTLSMNASEFIYGSLHFFDPILNAEFSPQGIALRQFSSRWEGGMVRTSGNWLRAGNALVLDDTAFAGLEYTLPANWKQLWMTPLPAWLQSLTLKKFSASRNLIIDVDPAFPWQITALDGYGGELQLVKNGSWGVWNGSATLNAAAATFNRIDVRRPSLKLNATASTVNITELSAFTERGILQATAAVSQLPQRQVNLSFSGRGVPLNILQAWGWPSLPISGGWQSPADRQRQRAGRCPAQTDGQRAAQRREYGETAGGANHAQRRGQPRPRRASAHSRHPIAMPIPSPLWGEGLLPGKTPL</sequence>
<feature type="region of interest" description="Disordered" evidence="1">
    <location>
        <begin position="514"/>
        <end position="592"/>
    </location>
</feature>
<keyword evidence="2" id="KW-1133">Transmembrane helix</keyword>
<dbReference type="EMBL" id="UGKQ01000007">
    <property type="protein sequence ID" value="STS78882.1"/>
    <property type="molecule type" value="Genomic_DNA"/>
</dbReference>
<dbReference type="Proteomes" id="UP000254938">
    <property type="component" value="Unassembled WGS sequence"/>
</dbReference>
<accession>A0A377TGT3</accession>
<evidence type="ECO:0000256" key="2">
    <source>
        <dbReference type="SAM" id="Phobius"/>
    </source>
</evidence>
<evidence type="ECO:0000313" key="3">
    <source>
        <dbReference type="EMBL" id="STS78882.1"/>
    </source>
</evidence>
<keyword evidence="2" id="KW-0472">Membrane</keyword>
<dbReference type="AlphaFoldDB" id="A0A377TGT3"/>
<keyword evidence="2" id="KW-0812">Transmembrane</keyword>
<gene>
    <name evidence="3" type="ORF">NCTC9140_00517</name>
</gene>
<protein>
    <submittedName>
        <fullName evidence="3">AsmA family protein</fullName>
    </submittedName>
</protein>
<proteinExistence type="predicted"/>